<accession>G7L3F6</accession>
<reference evidence="1 3" key="1">
    <citation type="journal article" date="2011" name="Nature">
        <title>The Medicago genome provides insight into the evolution of rhizobial symbioses.</title>
        <authorList>
            <person name="Young N.D."/>
            <person name="Debelle F."/>
            <person name="Oldroyd G.E."/>
            <person name="Geurts R."/>
            <person name="Cannon S.B."/>
            <person name="Udvardi M.K."/>
            <person name="Benedito V.A."/>
            <person name="Mayer K.F."/>
            <person name="Gouzy J."/>
            <person name="Schoof H."/>
            <person name="Van de Peer Y."/>
            <person name="Proost S."/>
            <person name="Cook D.R."/>
            <person name="Meyers B.C."/>
            <person name="Spannagl M."/>
            <person name="Cheung F."/>
            <person name="De Mita S."/>
            <person name="Krishnakumar V."/>
            <person name="Gundlach H."/>
            <person name="Zhou S."/>
            <person name="Mudge J."/>
            <person name="Bharti A.K."/>
            <person name="Murray J.D."/>
            <person name="Naoumkina M.A."/>
            <person name="Rosen B."/>
            <person name="Silverstein K.A."/>
            <person name="Tang H."/>
            <person name="Rombauts S."/>
            <person name="Zhao P.X."/>
            <person name="Zhou P."/>
            <person name="Barbe V."/>
            <person name="Bardou P."/>
            <person name="Bechner M."/>
            <person name="Bellec A."/>
            <person name="Berger A."/>
            <person name="Berges H."/>
            <person name="Bidwell S."/>
            <person name="Bisseling T."/>
            <person name="Choisne N."/>
            <person name="Couloux A."/>
            <person name="Denny R."/>
            <person name="Deshpande S."/>
            <person name="Dai X."/>
            <person name="Doyle J.J."/>
            <person name="Dudez A.M."/>
            <person name="Farmer A.D."/>
            <person name="Fouteau S."/>
            <person name="Franken C."/>
            <person name="Gibelin C."/>
            <person name="Gish J."/>
            <person name="Goldstein S."/>
            <person name="Gonzalez A.J."/>
            <person name="Green P.J."/>
            <person name="Hallab A."/>
            <person name="Hartog M."/>
            <person name="Hua A."/>
            <person name="Humphray S.J."/>
            <person name="Jeong D.H."/>
            <person name="Jing Y."/>
            <person name="Jocker A."/>
            <person name="Kenton S.M."/>
            <person name="Kim D.J."/>
            <person name="Klee K."/>
            <person name="Lai H."/>
            <person name="Lang C."/>
            <person name="Lin S."/>
            <person name="Macmil S.L."/>
            <person name="Magdelenat G."/>
            <person name="Matthews L."/>
            <person name="McCorrison J."/>
            <person name="Monaghan E.L."/>
            <person name="Mun J.H."/>
            <person name="Najar F.Z."/>
            <person name="Nicholson C."/>
            <person name="Noirot C."/>
            <person name="O'Bleness M."/>
            <person name="Paule C.R."/>
            <person name="Poulain J."/>
            <person name="Prion F."/>
            <person name="Qin B."/>
            <person name="Qu C."/>
            <person name="Retzel E.F."/>
            <person name="Riddle C."/>
            <person name="Sallet E."/>
            <person name="Samain S."/>
            <person name="Samson N."/>
            <person name="Sanders I."/>
            <person name="Saurat O."/>
            <person name="Scarpelli C."/>
            <person name="Schiex T."/>
            <person name="Segurens B."/>
            <person name="Severin A.J."/>
            <person name="Sherrier D.J."/>
            <person name="Shi R."/>
            <person name="Sims S."/>
            <person name="Singer S.R."/>
            <person name="Sinharoy S."/>
            <person name="Sterck L."/>
            <person name="Viollet A."/>
            <person name="Wang B.B."/>
            <person name="Wang K."/>
            <person name="Wang M."/>
            <person name="Wang X."/>
            <person name="Warfsmann J."/>
            <person name="Weissenbach J."/>
            <person name="White D.D."/>
            <person name="White J.D."/>
            <person name="Wiley G.B."/>
            <person name="Wincker P."/>
            <person name="Xing Y."/>
            <person name="Yang L."/>
            <person name="Yao Z."/>
            <person name="Ying F."/>
            <person name="Zhai J."/>
            <person name="Zhou L."/>
            <person name="Zuber A."/>
            <person name="Denarie J."/>
            <person name="Dixon R.A."/>
            <person name="May G.D."/>
            <person name="Schwartz D.C."/>
            <person name="Rogers J."/>
            <person name="Quetier F."/>
            <person name="Town C.D."/>
            <person name="Roe B.A."/>
        </authorList>
    </citation>
    <scope>NUCLEOTIDE SEQUENCE [LARGE SCALE GENOMIC DNA]</scope>
    <source>
        <strain evidence="1">A17</strain>
        <strain evidence="2 3">cv. Jemalong A17</strain>
    </source>
</reference>
<sequence>MDYKDENDTEIEHVMEFNEEDENEYEKEAEGEHVMELNEEDVSEYESEREHSIIFKSPTSDRTWPDNVFISEGNPHLTSRFCGIVLGPTTISKMVSEPLQDPLGHLLSGFRYRATHHLCPRTKPNSGFYDFVEITGGSIKVRVDDQLVTMIGRHIAGGRERERGKCPHNNRVWRIL</sequence>
<organism evidence="2">
    <name type="scientific">Medicago truncatula</name>
    <name type="common">Barrel medic</name>
    <name type="synonym">Medicago tribuloides</name>
    <dbReference type="NCBI Taxonomy" id="3880"/>
    <lineage>
        <taxon>Eukaryota</taxon>
        <taxon>Viridiplantae</taxon>
        <taxon>Streptophyta</taxon>
        <taxon>Embryophyta</taxon>
        <taxon>Tracheophyta</taxon>
        <taxon>Spermatophyta</taxon>
        <taxon>Magnoliopsida</taxon>
        <taxon>eudicotyledons</taxon>
        <taxon>Gunneridae</taxon>
        <taxon>Pentapetalae</taxon>
        <taxon>rosids</taxon>
        <taxon>fabids</taxon>
        <taxon>Fabales</taxon>
        <taxon>Fabaceae</taxon>
        <taxon>Papilionoideae</taxon>
        <taxon>50 kb inversion clade</taxon>
        <taxon>NPAAA clade</taxon>
        <taxon>Hologalegina</taxon>
        <taxon>IRL clade</taxon>
        <taxon>Trifolieae</taxon>
        <taxon>Medicago</taxon>
    </lineage>
</organism>
<keyword evidence="3" id="KW-1185">Reference proteome</keyword>
<gene>
    <name evidence="1" type="ordered locus">MTR_7g060475</name>
</gene>
<reference evidence="2" key="3">
    <citation type="submission" date="2015-04" db="UniProtKB">
        <authorList>
            <consortium name="EnsemblPlants"/>
        </authorList>
    </citation>
    <scope>IDENTIFICATION</scope>
    <source>
        <strain evidence="2">cv. Jemalong A17</strain>
    </source>
</reference>
<name>G7L3F6_MEDTR</name>
<proteinExistence type="predicted"/>
<dbReference type="PaxDb" id="3880-AES79262"/>
<protein>
    <submittedName>
        <fullName evidence="1 2">Uncharacterized protein</fullName>
    </submittedName>
</protein>
<dbReference type="HOGENOM" id="CLU_1527453_0_0_1"/>
<dbReference type="EMBL" id="CM001223">
    <property type="protein sequence ID" value="KEH22866.1"/>
    <property type="molecule type" value="Genomic_DNA"/>
</dbReference>
<evidence type="ECO:0000313" key="1">
    <source>
        <dbReference type="EMBL" id="KEH22866.1"/>
    </source>
</evidence>
<reference evidence="1 3" key="2">
    <citation type="journal article" date="2014" name="BMC Genomics">
        <title>An improved genome release (version Mt4.0) for the model legume Medicago truncatula.</title>
        <authorList>
            <person name="Tang H."/>
            <person name="Krishnakumar V."/>
            <person name="Bidwell S."/>
            <person name="Rosen B."/>
            <person name="Chan A."/>
            <person name="Zhou S."/>
            <person name="Gentzbittel L."/>
            <person name="Childs K.L."/>
            <person name="Yandell M."/>
            <person name="Gundlach H."/>
            <person name="Mayer K.F."/>
            <person name="Schwartz D.C."/>
            <person name="Town C.D."/>
        </authorList>
    </citation>
    <scope>GENOME REANNOTATION</scope>
    <source>
        <strain evidence="1">A17</strain>
        <strain evidence="2 3">cv. Jemalong A17</strain>
    </source>
</reference>
<evidence type="ECO:0000313" key="2">
    <source>
        <dbReference type="EnsemblPlants" id="KEH22866"/>
    </source>
</evidence>
<dbReference type="AlphaFoldDB" id="G7L3F6"/>
<dbReference type="EnsemblPlants" id="KEH22866">
    <property type="protein sequence ID" value="KEH22866"/>
    <property type="gene ID" value="MTR_7g060475"/>
</dbReference>
<evidence type="ECO:0000313" key="3">
    <source>
        <dbReference type="Proteomes" id="UP000002051"/>
    </source>
</evidence>
<dbReference type="Proteomes" id="UP000002051">
    <property type="component" value="Unassembled WGS sequence"/>
</dbReference>